<dbReference type="AlphaFoldDB" id="A0AA37WGB9"/>
<protein>
    <submittedName>
        <fullName evidence="1">Uncharacterized protein</fullName>
    </submittedName>
</protein>
<organism evidence="1 2">
    <name type="scientific">Portibacter lacus</name>
    <dbReference type="NCBI Taxonomy" id="1099794"/>
    <lineage>
        <taxon>Bacteria</taxon>
        <taxon>Pseudomonadati</taxon>
        <taxon>Bacteroidota</taxon>
        <taxon>Saprospiria</taxon>
        <taxon>Saprospirales</taxon>
        <taxon>Haliscomenobacteraceae</taxon>
        <taxon>Portibacter</taxon>
    </lineage>
</organism>
<reference evidence="1" key="1">
    <citation type="journal article" date="2014" name="Int. J. Syst. Evol. Microbiol.">
        <title>Complete genome sequence of Corynebacterium casei LMG S-19264T (=DSM 44701T), isolated from a smear-ripened cheese.</title>
        <authorList>
            <consortium name="US DOE Joint Genome Institute (JGI-PGF)"/>
            <person name="Walter F."/>
            <person name="Albersmeier A."/>
            <person name="Kalinowski J."/>
            <person name="Ruckert C."/>
        </authorList>
    </citation>
    <scope>NUCLEOTIDE SEQUENCE</scope>
    <source>
        <strain evidence="1">NBRC 108769</strain>
    </source>
</reference>
<comment type="caution">
    <text evidence="1">The sequence shown here is derived from an EMBL/GenBank/DDBJ whole genome shotgun (WGS) entry which is preliminary data.</text>
</comment>
<accession>A0AA37WGB9</accession>
<gene>
    <name evidence="1" type="ORF">GCM10007940_43390</name>
</gene>
<evidence type="ECO:0000313" key="1">
    <source>
        <dbReference type="EMBL" id="GLR19723.1"/>
    </source>
</evidence>
<dbReference type="EMBL" id="BSOH01000033">
    <property type="protein sequence ID" value="GLR19723.1"/>
    <property type="molecule type" value="Genomic_DNA"/>
</dbReference>
<keyword evidence="2" id="KW-1185">Reference proteome</keyword>
<reference evidence="1" key="2">
    <citation type="submission" date="2023-01" db="EMBL/GenBank/DDBJ databases">
        <title>Draft genome sequence of Portibacter lacus strain NBRC 108769.</title>
        <authorList>
            <person name="Sun Q."/>
            <person name="Mori K."/>
        </authorList>
    </citation>
    <scope>NUCLEOTIDE SEQUENCE</scope>
    <source>
        <strain evidence="1">NBRC 108769</strain>
    </source>
</reference>
<dbReference type="RefSeq" id="WP_235295592.1">
    <property type="nucleotide sequence ID" value="NZ_BSOH01000033.1"/>
</dbReference>
<proteinExistence type="predicted"/>
<evidence type="ECO:0000313" key="2">
    <source>
        <dbReference type="Proteomes" id="UP001156666"/>
    </source>
</evidence>
<name>A0AA37WGB9_9BACT</name>
<dbReference type="Proteomes" id="UP001156666">
    <property type="component" value="Unassembled WGS sequence"/>
</dbReference>
<sequence>MKAIEQFNEHIKANPNSSIWEGFASIYSYKNAPIEDTELLNLCKLQLSKKLDEESTISWLSILKHLEKPESFNPEFLTKYFRARNNSINHSAVNSLTYSKSEKVQQLLIDIIENPKSDELGEVAVKVLHFELTSIKSFNRLIRLYNSLKKETKRATWYLIFTKSFNNSFNYSKDLLEFLESNKVKSLKKWNFKNWKYLKRDLASQKLVERLSKLKKATNNKTFKNEIFYIPISDLSYILIRAHIDYENQSEVKFDIGQRSFIRAFFGRIDNGLFSSFSSLNQGMITIQLDQDFIEKLIKDAEEEIIEKELYIKQNYHKHSLEPAKKSFYPFVSFITYSLLTNNLENAKKWANYWKENNEEWLQEYWLRFCNEVERVTIANTGYDGMPPIVGTSTYP</sequence>